<accession>A0A804I6Z6</accession>
<evidence type="ECO:0000256" key="4">
    <source>
        <dbReference type="ARBA" id="ARBA00023163"/>
    </source>
</evidence>
<dbReference type="GO" id="GO:0003700">
    <property type="term" value="F:DNA-binding transcription factor activity"/>
    <property type="evidence" value="ECO:0000318"/>
    <property type="project" value="GO_Central"/>
</dbReference>
<feature type="compositionally biased region" description="Basic residues" evidence="6">
    <location>
        <begin position="126"/>
        <end position="141"/>
    </location>
</feature>
<organism evidence="9 10">
    <name type="scientific">Musa acuminata subsp. malaccensis</name>
    <name type="common">Wild banana</name>
    <name type="synonym">Musa malaccensis</name>
    <dbReference type="NCBI Taxonomy" id="214687"/>
    <lineage>
        <taxon>Eukaryota</taxon>
        <taxon>Viridiplantae</taxon>
        <taxon>Streptophyta</taxon>
        <taxon>Embryophyta</taxon>
        <taxon>Tracheophyta</taxon>
        <taxon>Spermatophyta</taxon>
        <taxon>Magnoliopsida</taxon>
        <taxon>Liliopsida</taxon>
        <taxon>Zingiberales</taxon>
        <taxon>Musaceae</taxon>
        <taxon>Musa</taxon>
    </lineage>
</organism>
<reference evidence="8" key="1">
    <citation type="submission" date="2021-03" db="EMBL/GenBank/DDBJ databases">
        <authorList>
            <consortium name="Genoscope - CEA"/>
            <person name="William W."/>
        </authorList>
    </citation>
    <scope>NUCLEOTIDE SEQUENCE</scope>
    <source>
        <strain evidence="8">Doubled-haploid Pahang</strain>
    </source>
</reference>
<dbReference type="InterPro" id="IPR036638">
    <property type="entry name" value="HLH_DNA-bd_sf"/>
</dbReference>
<dbReference type="CDD" id="cd04873">
    <property type="entry name" value="ACT_UUR-ACR-like"/>
    <property type="match status" value="1"/>
</dbReference>
<dbReference type="GO" id="GO:0046983">
    <property type="term" value="F:protein dimerization activity"/>
    <property type="evidence" value="ECO:0007669"/>
    <property type="project" value="InterPro"/>
</dbReference>
<dbReference type="InParanoid" id="A0A804I6Z6"/>
<protein>
    <submittedName>
        <fullName evidence="8">(wild Malaysian banana) hypothetical protein</fullName>
    </submittedName>
</protein>
<dbReference type="InterPro" id="IPR054502">
    <property type="entry name" value="bHLH-TF_ACT-like_plant"/>
</dbReference>
<dbReference type="AlphaFoldDB" id="A0A804I6Z6"/>
<dbReference type="GO" id="GO:0005634">
    <property type="term" value="C:nucleus"/>
    <property type="evidence" value="ECO:0000318"/>
    <property type="project" value="GO_Central"/>
</dbReference>
<dbReference type="InterPro" id="IPR011598">
    <property type="entry name" value="bHLH_dom"/>
</dbReference>
<dbReference type="PANTHER" id="PTHR31945:SF11">
    <property type="entry name" value="TRANSCRIPTION FACTOR ABORTED MICROSPORES"/>
    <property type="match status" value="1"/>
</dbReference>
<evidence type="ECO:0000313" key="8">
    <source>
        <dbReference type="EMBL" id="CAG1848765.1"/>
    </source>
</evidence>
<evidence type="ECO:0000256" key="6">
    <source>
        <dbReference type="SAM" id="MobiDB-lite"/>
    </source>
</evidence>
<keyword evidence="5" id="KW-0539">Nucleus</keyword>
<dbReference type="Pfam" id="PF00010">
    <property type="entry name" value="HLH"/>
    <property type="match status" value="1"/>
</dbReference>
<sequence>MLEPFISECNSPAIDLPMANNNGDPDITIAHDLRPWFPPQATAASPPTSPWNPFCGPKKGDSFLDASTDETVAYLNSLLTTADAEPSSQPSAEHDEEEPPKREARRQRRPGLASGGSEDDEEQRPGKRHHSKNLVAERKRRQRIRDRLHALRSMVPKITKMDKASILGDAIEYVKELQNQVRDLQDGLEKNEEEDEGNVPVPNGMINRGKEPMSDEDDDEHQQMEPQVEVKQLTANELFLMVLCEHRQGGFARLMEAMNALSLEVTNASVTTSRTVVLNVFRVEKGNNNLVVRAEEVRDMLLETARGREEGQLQI</sequence>
<name>A0A804I6Z6_MUSAM</name>
<gene>
    <name evidence="8" type="ORF">GSMUA_203510.1</name>
</gene>
<dbReference type="GO" id="GO:0043565">
    <property type="term" value="F:sequence-specific DNA binding"/>
    <property type="evidence" value="ECO:0000318"/>
    <property type="project" value="GO_Central"/>
</dbReference>
<evidence type="ECO:0000313" key="9">
    <source>
        <dbReference type="EnsemblPlants" id="Ma03_p00570.1"/>
    </source>
</evidence>
<comment type="similarity">
    <text evidence="2">Belongs to the bHLH protein family.</text>
</comment>
<dbReference type="Proteomes" id="UP000012960">
    <property type="component" value="Unplaced"/>
</dbReference>
<dbReference type="PANTHER" id="PTHR31945">
    <property type="entry name" value="TRANSCRIPTION FACTOR SCREAM2-RELATED"/>
    <property type="match status" value="1"/>
</dbReference>
<dbReference type="OrthoDB" id="1890947at2759"/>
<dbReference type="SUPFAM" id="SSF47459">
    <property type="entry name" value="HLH, helix-loop-helix DNA-binding domain"/>
    <property type="match status" value="1"/>
</dbReference>
<keyword evidence="4" id="KW-0804">Transcription</keyword>
<reference evidence="9" key="2">
    <citation type="submission" date="2021-05" db="UniProtKB">
        <authorList>
            <consortium name="EnsemblPlants"/>
        </authorList>
    </citation>
    <scope>IDENTIFICATION</scope>
    <source>
        <strain evidence="9">subsp. malaccensis</strain>
    </source>
</reference>
<evidence type="ECO:0000313" key="10">
    <source>
        <dbReference type="Proteomes" id="UP000012960"/>
    </source>
</evidence>
<feature type="region of interest" description="Disordered" evidence="6">
    <location>
        <begin position="37"/>
        <end position="56"/>
    </location>
</feature>
<proteinExistence type="inferred from homology"/>
<evidence type="ECO:0000259" key="7">
    <source>
        <dbReference type="PROSITE" id="PS50888"/>
    </source>
</evidence>
<comment type="subcellular location">
    <subcellularLocation>
        <location evidence="1">Nucleus</location>
    </subcellularLocation>
</comment>
<keyword evidence="10" id="KW-1185">Reference proteome</keyword>
<feature type="region of interest" description="Disordered" evidence="6">
    <location>
        <begin position="82"/>
        <end position="141"/>
    </location>
</feature>
<evidence type="ECO:0000256" key="3">
    <source>
        <dbReference type="ARBA" id="ARBA00023015"/>
    </source>
</evidence>
<evidence type="ECO:0000256" key="1">
    <source>
        <dbReference type="ARBA" id="ARBA00004123"/>
    </source>
</evidence>
<dbReference type="Pfam" id="PF22754">
    <property type="entry name" value="bHLH-TF_ACT-like_plant"/>
    <property type="match status" value="1"/>
</dbReference>
<dbReference type="OMA" id="CTHIVES"/>
<feature type="domain" description="BHLH" evidence="7">
    <location>
        <begin position="128"/>
        <end position="177"/>
    </location>
</feature>
<feature type="region of interest" description="Disordered" evidence="6">
    <location>
        <begin position="188"/>
        <end position="224"/>
    </location>
</feature>
<dbReference type="Gene3D" id="4.10.280.10">
    <property type="entry name" value="Helix-loop-helix DNA-binding domain"/>
    <property type="match status" value="1"/>
</dbReference>
<dbReference type="Gramene" id="Ma03_t00570.1">
    <property type="protein sequence ID" value="Ma03_p00570.1"/>
    <property type="gene ID" value="Ma03_g00570"/>
</dbReference>
<evidence type="ECO:0000256" key="5">
    <source>
        <dbReference type="ARBA" id="ARBA00023242"/>
    </source>
</evidence>
<dbReference type="GO" id="GO:0006355">
    <property type="term" value="P:regulation of DNA-templated transcription"/>
    <property type="evidence" value="ECO:0000318"/>
    <property type="project" value="GO_Central"/>
</dbReference>
<dbReference type="PROSITE" id="PS50888">
    <property type="entry name" value="BHLH"/>
    <property type="match status" value="1"/>
</dbReference>
<evidence type="ECO:0000256" key="2">
    <source>
        <dbReference type="ARBA" id="ARBA00005510"/>
    </source>
</evidence>
<dbReference type="EnsemblPlants" id="Ma03_t00570.1">
    <property type="protein sequence ID" value="Ma03_p00570.1"/>
    <property type="gene ID" value="Ma03_g00570"/>
</dbReference>
<keyword evidence="3" id="KW-0805">Transcription regulation</keyword>
<dbReference type="SMART" id="SM00353">
    <property type="entry name" value="HLH"/>
    <property type="match status" value="1"/>
</dbReference>
<dbReference type="InterPro" id="IPR051358">
    <property type="entry name" value="TF_AMS/ICE1/BHLH6-like"/>
</dbReference>
<dbReference type="EMBL" id="HG996468">
    <property type="protein sequence ID" value="CAG1848765.1"/>
    <property type="molecule type" value="Genomic_DNA"/>
</dbReference>